<dbReference type="PANTHER" id="PTHR10000:SF53">
    <property type="entry name" value="5-AMINO-6-(5-PHOSPHO-D-RIBITYLAMINO)URACIL PHOSPHATASE YBJI-RELATED"/>
    <property type="match status" value="1"/>
</dbReference>
<dbReference type="SFLD" id="SFLDG01144">
    <property type="entry name" value="C2.B.4:_PGP_Like"/>
    <property type="match status" value="1"/>
</dbReference>
<dbReference type="GO" id="GO:0000287">
    <property type="term" value="F:magnesium ion binding"/>
    <property type="evidence" value="ECO:0007669"/>
    <property type="project" value="TreeGrafter"/>
</dbReference>
<dbReference type="PANTHER" id="PTHR10000">
    <property type="entry name" value="PHOSPHOSERINE PHOSPHATASE"/>
    <property type="match status" value="1"/>
</dbReference>
<evidence type="ECO:0000313" key="1">
    <source>
        <dbReference type="EMBL" id="NMH29216.1"/>
    </source>
</evidence>
<dbReference type="SFLD" id="SFLDS00003">
    <property type="entry name" value="Haloacid_Dehalogenase"/>
    <property type="match status" value="1"/>
</dbReference>
<dbReference type="NCBIfam" id="TIGR01484">
    <property type="entry name" value="HAD-SF-IIB"/>
    <property type="match status" value="1"/>
</dbReference>
<organism evidence="1 2">
    <name type="scientific">Flavobacterium silvaticum</name>
    <dbReference type="NCBI Taxonomy" id="1852020"/>
    <lineage>
        <taxon>Bacteria</taxon>
        <taxon>Pseudomonadati</taxon>
        <taxon>Bacteroidota</taxon>
        <taxon>Flavobacteriia</taxon>
        <taxon>Flavobacteriales</taxon>
        <taxon>Flavobacteriaceae</taxon>
        <taxon>Flavobacterium</taxon>
    </lineage>
</organism>
<dbReference type="InterPro" id="IPR023214">
    <property type="entry name" value="HAD_sf"/>
</dbReference>
<protein>
    <submittedName>
        <fullName evidence="1">HAD family phosphatase</fullName>
    </submittedName>
</protein>
<name>A0A972JHG4_9FLAO</name>
<dbReference type="InterPro" id="IPR036412">
    <property type="entry name" value="HAD-like_sf"/>
</dbReference>
<dbReference type="Proteomes" id="UP000712080">
    <property type="component" value="Unassembled WGS sequence"/>
</dbReference>
<keyword evidence="2" id="KW-1185">Reference proteome</keyword>
<dbReference type="SUPFAM" id="SSF56784">
    <property type="entry name" value="HAD-like"/>
    <property type="match status" value="1"/>
</dbReference>
<dbReference type="RefSeq" id="WP_169528321.1">
    <property type="nucleotide sequence ID" value="NZ_JAAMPU010000108.1"/>
</dbReference>
<dbReference type="NCBIfam" id="TIGR00099">
    <property type="entry name" value="Cof-subfamily"/>
    <property type="match status" value="1"/>
</dbReference>
<dbReference type="GO" id="GO:0005829">
    <property type="term" value="C:cytosol"/>
    <property type="evidence" value="ECO:0007669"/>
    <property type="project" value="TreeGrafter"/>
</dbReference>
<dbReference type="Pfam" id="PF08282">
    <property type="entry name" value="Hydrolase_3"/>
    <property type="match status" value="1"/>
</dbReference>
<dbReference type="InterPro" id="IPR006379">
    <property type="entry name" value="HAD-SF_hydro_IIB"/>
</dbReference>
<dbReference type="EMBL" id="JAAMPU010000108">
    <property type="protein sequence ID" value="NMH29216.1"/>
    <property type="molecule type" value="Genomic_DNA"/>
</dbReference>
<dbReference type="SFLD" id="SFLDG01140">
    <property type="entry name" value="C2.B:_Phosphomannomutase_and_P"/>
    <property type="match status" value="1"/>
</dbReference>
<sequence length="264" mass="30154">MIKLIVTDMDGTLLDDTRKLPDDIWKTIEELHKKGIMFAVASGRQYQTLADIFDRVSDEMLFMAENGTYLVYHGKPIATNPIEKLLVKELIETGRKIPDAYILLCGTKTAYAESSDERFLSHARKYFNHIEIVDDLMELDEEVLKYTIADFRDPIHNSIHYFDSFRDRCKPAVSSDLWLDVMGLTANKGTALRTMQEKLGISNDETIVFGDYMNDFEMMQYASNSYAMVNAHPEILAVSKFVTRLDNNNNGVIDTLRSLELVNG</sequence>
<reference evidence="1" key="1">
    <citation type="submission" date="2020-02" db="EMBL/GenBank/DDBJ databases">
        <title>Flavobacterium sp. genome.</title>
        <authorList>
            <person name="Jung H.S."/>
            <person name="Baek J.H."/>
            <person name="Jeon C.O."/>
        </authorList>
    </citation>
    <scope>NUCLEOTIDE SEQUENCE</scope>
    <source>
        <strain evidence="1">SE-s28</strain>
    </source>
</reference>
<dbReference type="InterPro" id="IPR000150">
    <property type="entry name" value="Cof"/>
</dbReference>
<dbReference type="Gene3D" id="3.30.1240.10">
    <property type="match status" value="1"/>
</dbReference>
<dbReference type="CDD" id="cd07518">
    <property type="entry name" value="HAD_YbiV-Like"/>
    <property type="match status" value="1"/>
</dbReference>
<dbReference type="GO" id="GO:0016791">
    <property type="term" value="F:phosphatase activity"/>
    <property type="evidence" value="ECO:0007669"/>
    <property type="project" value="TreeGrafter"/>
</dbReference>
<proteinExistence type="predicted"/>
<evidence type="ECO:0000313" key="2">
    <source>
        <dbReference type="Proteomes" id="UP000712080"/>
    </source>
</evidence>
<dbReference type="AlphaFoldDB" id="A0A972JHG4"/>
<accession>A0A972JHG4</accession>
<dbReference type="Gene3D" id="3.40.50.1000">
    <property type="entry name" value="HAD superfamily/HAD-like"/>
    <property type="match status" value="1"/>
</dbReference>
<gene>
    <name evidence="1" type="ORF">G6047_14340</name>
</gene>
<comment type="caution">
    <text evidence="1">The sequence shown here is derived from an EMBL/GenBank/DDBJ whole genome shotgun (WGS) entry which is preliminary data.</text>
</comment>